<keyword evidence="4 8" id="KW-0812">Transmembrane</keyword>
<comment type="caution">
    <text evidence="8">Lacks conserved residue(s) required for the propagation of feature annotation.</text>
</comment>
<feature type="transmembrane region" description="Helical" evidence="8">
    <location>
        <begin position="437"/>
        <end position="454"/>
    </location>
</feature>
<evidence type="ECO:0000256" key="7">
    <source>
        <dbReference type="ARBA" id="ARBA00023180"/>
    </source>
</evidence>
<evidence type="ECO:0000256" key="6">
    <source>
        <dbReference type="ARBA" id="ARBA00023136"/>
    </source>
</evidence>
<dbReference type="Pfam" id="PF16178">
    <property type="entry name" value="Anoct_dimer"/>
    <property type="match status" value="1"/>
</dbReference>
<feature type="transmembrane region" description="Helical" evidence="8">
    <location>
        <begin position="361"/>
        <end position="385"/>
    </location>
</feature>
<dbReference type="Proteomes" id="UP000593565">
    <property type="component" value="Unassembled WGS sequence"/>
</dbReference>
<keyword evidence="7" id="KW-0325">Glycoprotein</keyword>
<dbReference type="PANTHER" id="PTHR12308">
    <property type="entry name" value="ANOCTAMIN"/>
    <property type="match status" value="1"/>
</dbReference>
<dbReference type="InterPro" id="IPR049452">
    <property type="entry name" value="Anoctamin_TM"/>
</dbReference>
<feature type="domain" description="Anoctamin transmembrane" evidence="10">
    <location>
        <begin position="350"/>
        <end position="571"/>
    </location>
</feature>
<keyword evidence="13" id="KW-1185">Reference proteome</keyword>
<evidence type="ECO:0000256" key="2">
    <source>
        <dbReference type="ARBA" id="ARBA00009671"/>
    </source>
</evidence>
<feature type="region of interest" description="Disordered" evidence="9">
    <location>
        <begin position="1"/>
        <end position="35"/>
    </location>
</feature>
<evidence type="ECO:0000313" key="12">
    <source>
        <dbReference type="EMBL" id="KAF4082909.1"/>
    </source>
</evidence>
<evidence type="ECO:0000313" key="13">
    <source>
        <dbReference type="Proteomes" id="UP000593565"/>
    </source>
</evidence>
<dbReference type="GO" id="GO:0005229">
    <property type="term" value="F:intracellularly calcium-gated chloride channel activity"/>
    <property type="evidence" value="ECO:0007669"/>
    <property type="project" value="TreeGrafter"/>
</dbReference>
<dbReference type="InterPro" id="IPR032394">
    <property type="entry name" value="Anoct_dimer"/>
</dbReference>
<organism evidence="12 13">
    <name type="scientific">Ameiurus melas</name>
    <name type="common">Black bullhead</name>
    <name type="synonym">Silurus melas</name>
    <dbReference type="NCBI Taxonomy" id="219545"/>
    <lineage>
        <taxon>Eukaryota</taxon>
        <taxon>Metazoa</taxon>
        <taxon>Chordata</taxon>
        <taxon>Craniata</taxon>
        <taxon>Vertebrata</taxon>
        <taxon>Euteleostomi</taxon>
        <taxon>Actinopterygii</taxon>
        <taxon>Neopterygii</taxon>
        <taxon>Teleostei</taxon>
        <taxon>Ostariophysi</taxon>
        <taxon>Siluriformes</taxon>
        <taxon>Ictaluridae</taxon>
        <taxon>Ameiurus</taxon>
    </lineage>
</organism>
<comment type="caution">
    <text evidence="12">The sequence shown here is derived from an EMBL/GenBank/DDBJ whole genome shotgun (WGS) entry which is preliminary data.</text>
</comment>
<dbReference type="EMBL" id="JAAGNN010000011">
    <property type="protein sequence ID" value="KAF4082909.1"/>
    <property type="molecule type" value="Genomic_DNA"/>
</dbReference>
<name>A0A7J6ALL2_AMEME</name>
<accession>A0A7J6ALL2</accession>
<proteinExistence type="inferred from homology"/>
<evidence type="ECO:0000256" key="1">
    <source>
        <dbReference type="ARBA" id="ARBA00004651"/>
    </source>
</evidence>
<dbReference type="GO" id="GO:0046983">
    <property type="term" value="F:protein dimerization activity"/>
    <property type="evidence" value="ECO:0007669"/>
    <property type="project" value="InterPro"/>
</dbReference>
<reference evidence="12 13" key="1">
    <citation type="submission" date="2020-02" db="EMBL/GenBank/DDBJ databases">
        <title>A chromosome-scale genome assembly of the black bullhead catfish (Ameiurus melas).</title>
        <authorList>
            <person name="Wen M."/>
            <person name="Zham M."/>
            <person name="Cabau C."/>
            <person name="Klopp C."/>
            <person name="Donnadieu C."/>
            <person name="Roques C."/>
            <person name="Bouchez O."/>
            <person name="Lampietro C."/>
            <person name="Jouanno E."/>
            <person name="Herpin A."/>
            <person name="Louis A."/>
            <person name="Berthelot C."/>
            <person name="Parey E."/>
            <person name="Roest-Crollius H."/>
            <person name="Braasch I."/>
            <person name="Postlethwait J."/>
            <person name="Robinson-Rechavi M."/>
            <person name="Echchiki A."/>
            <person name="Begum T."/>
            <person name="Montfort J."/>
            <person name="Schartl M."/>
            <person name="Bobe J."/>
            <person name="Guiguen Y."/>
        </authorList>
    </citation>
    <scope>NUCLEOTIDE SEQUENCE [LARGE SCALE GENOMIC DNA]</scope>
    <source>
        <strain evidence="12">M_S1</strain>
        <tissue evidence="12">Blood</tissue>
    </source>
</reference>
<evidence type="ECO:0000256" key="3">
    <source>
        <dbReference type="ARBA" id="ARBA00022475"/>
    </source>
</evidence>
<sequence>MEAEGDANSARESGDAHSGETCLVQSSTEEQLSELGEEAEMWRNEMYDSVATKDKEFNVRGSKSTGDIGYAEDDSILLNSQSSNKVLQHSNLGPYFQDGQRRIDYILTYNAESFQRTRHHSSSTFKGLKNSLCCMGKQKRAESIKHDLESASNAHIHREEFEQKLIEMGLELEKEEDAKIPEVGFLKIHAPWHVLCREAEFMKLKMPTKKKYQVSQGSSGIRAVNAFIQRLSAPLTPKIEEKTPQSEKHICYPFSREKQHLFDLSDRDSFFDSKIRASIVFEIIKRIKCIGVKDIMGINTLIAHGVYTSAYTLHDGDIEGVDAEPNDRKVLYEQWARFSLFYMYQPTGLIRKYFGEKIGLYFAWLGVYTQMLIPAAVIGVIVFLYGCITVDSDIPSMEICDEKSNITMCPLCDRACSYWKLVEACGTARASHLFDNMATVFFSIFMALWATMFMEHWKRRQMRLDYIWDMTGFDEEESQPRPEYEFHVRQKRLKKEKSSDEGLKVCVTFTIVFGVILYRISIKTALHMSSSSPFRSNIRATVKTTAAVINLIIIIIMDEIYGMVARWLTSLGEFEVSFFGSCSDIVLEY</sequence>
<feature type="domain" description="Anoctamin dimerisation" evidence="11">
    <location>
        <begin position="95"/>
        <end position="346"/>
    </location>
</feature>
<dbReference type="InterPro" id="IPR007632">
    <property type="entry name" value="Anoctamin"/>
</dbReference>
<evidence type="ECO:0000259" key="11">
    <source>
        <dbReference type="Pfam" id="PF16178"/>
    </source>
</evidence>
<dbReference type="GO" id="GO:0005886">
    <property type="term" value="C:plasma membrane"/>
    <property type="evidence" value="ECO:0007669"/>
    <property type="project" value="UniProtKB-SubCell"/>
</dbReference>
<evidence type="ECO:0000256" key="4">
    <source>
        <dbReference type="ARBA" id="ARBA00022692"/>
    </source>
</evidence>
<dbReference type="AlphaFoldDB" id="A0A7J6ALL2"/>
<dbReference type="PANTHER" id="PTHR12308:SF13">
    <property type="entry name" value="ANOCTAMIN-1"/>
    <property type="match status" value="1"/>
</dbReference>
<dbReference type="Pfam" id="PF04547">
    <property type="entry name" value="Anoctamin"/>
    <property type="match status" value="1"/>
</dbReference>
<evidence type="ECO:0000256" key="9">
    <source>
        <dbReference type="SAM" id="MobiDB-lite"/>
    </source>
</evidence>
<evidence type="ECO:0000259" key="10">
    <source>
        <dbReference type="Pfam" id="PF04547"/>
    </source>
</evidence>
<keyword evidence="3" id="KW-1003">Cell membrane</keyword>
<protein>
    <recommendedName>
        <fullName evidence="8">Anoctamin</fullName>
    </recommendedName>
</protein>
<keyword evidence="6 8" id="KW-0472">Membrane</keyword>
<keyword evidence="5 8" id="KW-1133">Transmembrane helix</keyword>
<gene>
    <name evidence="12" type="ORF">AMELA_G00133970</name>
</gene>
<comment type="subcellular location">
    <subcellularLocation>
        <location evidence="1">Cell membrane</location>
        <topology evidence="1">Multi-pass membrane protein</topology>
    </subcellularLocation>
    <subcellularLocation>
        <location evidence="8">Membrane</location>
        <topology evidence="8">Multi-pass membrane protein</topology>
    </subcellularLocation>
</comment>
<evidence type="ECO:0000256" key="8">
    <source>
        <dbReference type="RuleBase" id="RU280814"/>
    </source>
</evidence>
<evidence type="ECO:0000256" key="5">
    <source>
        <dbReference type="ARBA" id="ARBA00022989"/>
    </source>
</evidence>
<comment type="similarity">
    <text evidence="2 8">Belongs to the anoctamin family.</text>
</comment>